<dbReference type="InterPro" id="IPR019533">
    <property type="entry name" value="Peptidase_S26"/>
</dbReference>
<dbReference type="HOGENOM" id="CLU_028723_1_2_6"/>
<evidence type="ECO:0000256" key="5">
    <source>
        <dbReference type="ARBA" id="ARBA00022801"/>
    </source>
</evidence>
<dbReference type="PRINTS" id="PR00727">
    <property type="entry name" value="LEADERPTASE"/>
</dbReference>
<evidence type="ECO:0000313" key="9">
    <source>
        <dbReference type="EMBL" id="AAZ27358.1"/>
    </source>
</evidence>
<evidence type="ECO:0000256" key="6">
    <source>
        <dbReference type="PIRSR" id="PIRSR600223-1"/>
    </source>
</evidence>
<feature type="active site" evidence="6">
    <location>
        <position position="100"/>
    </location>
</feature>
<dbReference type="Gene3D" id="2.10.109.10">
    <property type="entry name" value="Umud Fragment, subunit A"/>
    <property type="match status" value="1"/>
</dbReference>
<dbReference type="GO" id="GO:0006465">
    <property type="term" value="P:signal peptide processing"/>
    <property type="evidence" value="ECO:0007669"/>
    <property type="project" value="InterPro"/>
</dbReference>
<dbReference type="Proteomes" id="UP000000547">
    <property type="component" value="Chromosome"/>
</dbReference>
<dbReference type="RefSeq" id="WP_011042628.1">
    <property type="nucleotide sequence ID" value="NC_003910.7"/>
</dbReference>
<dbReference type="InterPro" id="IPR000223">
    <property type="entry name" value="Pept_S26A_signal_pept_1"/>
</dbReference>
<dbReference type="GO" id="GO:0004252">
    <property type="term" value="F:serine-type endopeptidase activity"/>
    <property type="evidence" value="ECO:0007669"/>
    <property type="project" value="InterPro"/>
</dbReference>
<dbReference type="InterPro" id="IPR019757">
    <property type="entry name" value="Pept_S26A_signal_pept_1_Lys-AS"/>
</dbReference>
<dbReference type="MEROPS" id="S26.025"/>
<dbReference type="EMBL" id="CP000083">
    <property type="protein sequence ID" value="AAZ27358.1"/>
    <property type="molecule type" value="Genomic_DNA"/>
</dbReference>
<comment type="similarity">
    <text evidence="2 7">Belongs to the peptidase S26 family.</text>
</comment>
<dbReference type="KEGG" id="cps:CPS_1803"/>
<feature type="active site" evidence="6">
    <location>
        <position position="48"/>
    </location>
</feature>
<evidence type="ECO:0000256" key="7">
    <source>
        <dbReference type="RuleBase" id="RU362042"/>
    </source>
</evidence>
<proteinExistence type="inferred from homology"/>
<dbReference type="AlphaFoldDB" id="Q484I1"/>
<reference evidence="9" key="1">
    <citation type="journal article" date="2005" name="Proc. Natl. Acad. Sci. U.S.A.">
        <title>The psychrophilic lifestyle as revealed by the genome sequence of Colwellia psychrerythraea 34H through genomic and proteomic analyses.</title>
        <authorList>
            <person name="Methe B.A."/>
            <person name="Nelson K.E."/>
            <person name="Deming J.W."/>
            <person name="Momen B."/>
            <person name="Melamud E."/>
            <person name="Zhang X."/>
            <person name="Moult J."/>
            <person name="Madupu R."/>
            <person name="Nelson W.C."/>
            <person name="Dodson R.J."/>
            <person name="Brinkac L.M."/>
            <person name="Daugherty S.C."/>
            <person name="Durkin A.S."/>
            <person name="DeBoy R.T."/>
            <person name="Kolonay J.F."/>
            <person name="Sullivan S.A."/>
            <person name="Zhou L."/>
            <person name="Davidsen T.M."/>
            <person name="Wu M."/>
            <person name="Huston A.L."/>
            <person name="Lewis M."/>
            <person name="Weaver B."/>
            <person name="Weidman J.F."/>
            <person name="Khouri H."/>
            <person name="Utterback T.R."/>
            <person name="Feldblyum T.V."/>
            <person name="Fraser C.M."/>
        </authorList>
    </citation>
    <scope>NUCLEOTIDE SEQUENCE [LARGE SCALE GENOMIC DNA]</scope>
    <source>
        <strain evidence="9">34H</strain>
    </source>
</reference>
<dbReference type="SUPFAM" id="SSF51306">
    <property type="entry name" value="LexA/Signal peptidase"/>
    <property type="match status" value="1"/>
</dbReference>
<evidence type="ECO:0000259" key="8">
    <source>
        <dbReference type="Pfam" id="PF10502"/>
    </source>
</evidence>
<evidence type="ECO:0000256" key="3">
    <source>
        <dbReference type="ARBA" id="ARBA00013208"/>
    </source>
</evidence>
<dbReference type="PROSITE" id="PS00761">
    <property type="entry name" value="SPASE_I_3"/>
    <property type="match status" value="1"/>
</dbReference>
<dbReference type="Pfam" id="PF10502">
    <property type="entry name" value="Peptidase_S26"/>
    <property type="match status" value="1"/>
</dbReference>
<dbReference type="PANTHER" id="PTHR43390:SF1">
    <property type="entry name" value="CHLOROPLAST PROCESSING PEPTIDASE"/>
    <property type="match status" value="1"/>
</dbReference>
<name>Q484I1_COLP3</name>
<feature type="domain" description="Peptidase S26" evidence="8">
    <location>
        <begin position="25"/>
        <end position="223"/>
    </location>
</feature>
<dbReference type="GO" id="GO:0016020">
    <property type="term" value="C:membrane"/>
    <property type="evidence" value="ECO:0007669"/>
    <property type="project" value="UniProtKB-SubCell"/>
</dbReference>
<protein>
    <recommendedName>
        <fullName evidence="4 7">Signal peptidase I</fullName>
        <ecNumber evidence="3 7">3.4.21.89</ecNumber>
    </recommendedName>
</protein>
<dbReference type="PROSITE" id="PS00760">
    <property type="entry name" value="SPASE_I_2"/>
    <property type="match status" value="1"/>
</dbReference>
<accession>Q484I1</accession>
<comment type="subcellular location">
    <subcellularLocation>
        <location evidence="7">Membrane</location>
        <topology evidence="7">Multi-pass membrane protein</topology>
    </subcellularLocation>
</comment>
<dbReference type="STRING" id="167879.CPS_1803"/>
<evidence type="ECO:0000256" key="1">
    <source>
        <dbReference type="ARBA" id="ARBA00000677"/>
    </source>
</evidence>
<evidence type="ECO:0000256" key="4">
    <source>
        <dbReference type="ARBA" id="ARBA00019232"/>
    </source>
</evidence>
<dbReference type="CDD" id="cd06530">
    <property type="entry name" value="S26_SPase_I"/>
    <property type="match status" value="1"/>
</dbReference>
<keyword evidence="7" id="KW-0645">Protease</keyword>
<dbReference type="InterPro" id="IPR036286">
    <property type="entry name" value="LexA/Signal_pep-like_sf"/>
</dbReference>
<dbReference type="InterPro" id="IPR019758">
    <property type="entry name" value="Pept_S26A_signal_pept_1_CS"/>
</dbReference>
<comment type="catalytic activity">
    <reaction evidence="1 7">
        <text>Cleavage of hydrophobic, N-terminal signal or leader sequences from secreted and periplasmic proteins.</text>
        <dbReference type="EC" id="3.4.21.89"/>
    </reaction>
</comment>
<evidence type="ECO:0000256" key="2">
    <source>
        <dbReference type="ARBA" id="ARBA00009370"/>
    </source>
</evidence>
<organism evidence="9 10">
    <name type="scientific">Colwellia psychrerythraea (strain 34H / ATCC BAA-681)</name>
    <name type="common">Vibrio psychroerythus</name>
    <dbReference type="NCBI Taxonomy" id="167879"/>
    <lineage>
        <taxon>Bacteria</taxon>
        <taxon>Pseudomonadati</taxon>
        <taxon>Pseudomonadota</taxon>
        <taxon>Gammaproteobacteria</taxon>
        <taxon>Alteromonadales</taxon>
        <taxon>Colwelliaceae</taxon>
        <taxon>Colwellia</taxon>
    </lineage>
</organism>
<gene>
    <name evidence="9" type="primary">lepB2</name>
    <name evidence="9" type="ordered locus">CPS_1803</name>
</gene>
<dbReference type="GO" id="GO:0009003">
    <property type="term" value="F:signal peptidase activity"/>
    <property type="evidence" value="ECO:0007669"/>
    <property type="project" value="UniProtKB-EC"/>
</dbReference>
<dbReference type="NCBIfam" id="TIGR02227">
    <property type="entry name" value="sigpep_I_bact"/>
    <property type="match status" value="1"/>
</dbReference>
<dbReference type="PANTHER" id="PTHR43390">
    <property type="entry name" value="SIGNAL PEPTIDASE I"/>
    <property type="match status" value="1"/>
</dbReference>
<dbReference type="EC" id="3.4.21.89" evidence="3 7"/>
<sequence>MNVNLTPNNAINLLVRFYHSNMGFIWFLLALFFIRSTFINWNYIPSASMNPNLIEGDYVLVNKLAFDIKIPYWGKNIFPINNPQRGDIVAFDNKGSLFVKRVMAIPGDTVQIIDNNFYINGSILPLKATTMDVIKNKELPYSSKYSFSAYQETNNISASKTKNYNIIFTSDLPDYIKSSLVTNSPQFTVPIGKYFMIGDNRNLSHDSRYFGTIEREQIVGSIDRVLFNYHQLWNKVTQQQKIDKLRLWQQLNP</sequence>
<evidence type="ECO:0000313" key="10">
    <source>
        <dbReference type="Proteomes" id="UP000000547"/>
    </source>
</evidence>
<keyword evidence="5 7" id="KW-0378">Hydrolase</keyword>